<feature type="chain" id="PRO_5045234860" description="Secreted protein" evidence="2">
    <location>
        <begin position="20"/>
        <end position="95"/>
    </location>
</feature>
<feature type="compositionally biased region" description="Acidic residues" evidence="1">
    <location>
        <begin position="68"/>
        <end position="78"/>
    </location>
</feature>
<dbReference type="Proteomes" id="UP001500665">
    <property type="component" value="Unassembled WGS sequence"/>
</dbReference>
<dbReference type="EMBL" id="BAAAHH010000011">
    <property type="protein sequence ID" value="GAA0952066.1"/>
    <property type="molecule type" value="Genomic_DNA"/>
</dbReference>
<gene>
    <name evidence="3" type="ORF">GCM10009550_32420</name>
</gene>
<evidence type="ECO:0000256" key="1">
    <source>
        <dbReference type="SAM" id="MobiDB-lite"/>
    </source>
</evidence>
<protein>
    <recommendedName>
        <fullName evidence="5">Secreted protein</fullName>
    </recommendedName>
</protein>
<keyword evidence="2" id="KW-0732">Signal</keyword>
<feature type="compositionally biased region" description="Low complexity" evidence="1">
    <location>
        <begin position="48"/>
        <end position="66"/>
    </location>
</feature>
<comment type="caution">
    <text evidence="3">The sequence shown here is derived from an EMBL/GenBank/DDBJ whole genome shotgun (WGS) entry which is preliminary data.</text>
</comment>
<evidence type="ECO:0000313" key="3">
    <source>
        <dbReference type="EMBL" id="GAA0952066.1"/>
    </source>
</evidence>
<evidence type="ECO:0000313" key="4">
    <source>
        <dbReference type="Proteomes" id="UP001500665"/>
    </source>
</evidence>
<sequence length="95" mass="9246">MLGAVTAPAIAVAATASPAVPSLTPTSAAMAGSTLAGRNSLATSAPIPAASAARGTAAGREAGAFAWSEEEEGGEDDDVRMRTSVAVPAPQRLIV</sequence>
<proteinExistence type="predicted"/>
<accession>A0ABN1R5Z0</accession>
<evidence type="ECO:0008006" key="5">
    <source>
        <dbReference type="Google" id="ProtNLM"/>
    </source>
</evidence>
<organism evidence="3 4">
    <name type="scientific">Actinocorallia libanotica</name>
    <dbReference type="NCBI Taxonomy" id="46162"/>
    <lineage>
        <taxon>Bacteria</taxon>
        <taxon>Bacillati</taxon>
        <taxon>Actinomycetota</taxon>
        <taxon>Actinomycetes</taxon>
        <taxon>Streptosporangiales</taxon>
        <taxon>Thermomonosporaceae</taxon>
        <taxon>Actinocorallia</taxon>
    </lineage>
</organism>
<evidence type="ECO:0000256" key="2">
    <source>
        <dbReference type="SAM" id="SignalP"/>
    </source>
</evidence>
<reference evidence="3 4" key="1">
    <citation type="journal article" date="2019" name="Int. J. Syst. Evol. Microbiol.">
        <title>The Global Catalogue of Microorganisms (GCM) 10K type strain sequencing project: providing services to taxonomists for standard genome sequencing and annotation.</title>
        <authorList>
            <consortium name="The Broad Institute Genomics Platform"/>
            <consortium name="The Broad Institute Genome Sequencing Center for Infectious Disease"/>
            <person name="Wu L."/>
            <person name="Ma J."/>
        </authorList>
    </citation>
    <scope>NUCLEOTIDE SEQUENCE [LARGE SCALE GENOMIC DNA]</scope>
    <source>
        <strain evidence="3 4">JCM 10696</strain>
    </source>
</reference>
<keyword evidence="4" id="KW-1185">Reference proteome</keyword>
<feature type="region of interest" description="Disordered" evidence="1">
    <location>
        <begin position="48"/>
        <end position="84"/>
    </location>
</feature>
<feature type="signal peptide" evidence="2">
    <location>
        <begin position="1"/>
        <end position="19"/>
    </location>
</feature>
<name>A0ABN1R5Z0_9ACTN</name>